<dbReference type="Proteomes" id="UP001209681">
    <property type="component" value="Unassembled WGS sequence"/>
</dbReference>
<dbReference type="RefSeq" id="WP_265424041.1">
    <property type="nucleotide sequence ID" value="NZ_JAPFPW010000003.1"/>
</dbReference>
<dbReference type="InterPro" id="IPR014998">
    <property type="entry name" value="DUF1848"/>
</dbReference>
<evidence type="ECO:0000313" key="2">
    <source>
        <dbReference type="Proteomes" id="UP001209681"/>
    </source>
</evidence>
<comment type="caution">
    <text evidence="1">The sequence shown here is derived from an EMBL/GenBank/DDBJ whole genome shotgun (WGS) entry which is preliminary data.</text>
</comment>
<protein>
    <submittedName>
        <fullName evidence="1">DUF1848 domain-containing protein</fullName>
    </submittedName>
</protein>
<organism evidence="1 2">
    <name type="scientific">Desulfobotulus pelophilus</name>
    <dbReference type="NCBI Taxonomy" id="2823377"/>
    <lineage>
        <taxon>Bacteria</taxon>
        <taxon>Pseudomonadati</taxon>
        <taxon>Thermodesulfobacteriota</taxon>
        <taxon>Desulfobacteria</taxon>
        <taxon>Desulfobacterales</taxon>
        <taxon>Desulfobacteraceae</taxon>
        <taxon>Desulfobotulus</taxon>
    </lineage>
</organism>
<name>A0ABT3N6V5_9BACT</name>
<sequence length="277" mass="31295">MTRRRILSVSRRTDIPAFHLDWFHEGLAKGYCEPVNPVSQKTFRVPTDPDAVAAFVFWSKNYGPFLQKQTAKILKERGQKFHLQFTINSPIPQLEPSLPPLAARLEQMAELARCFGPERISWRWDPICHWIDILGKRHHNLNDFMTIASAAAEAGITSCTTGFLDLYAKVNQKGQRRGITFFDPGQSRKKAILERMAVRLRSMGMNLLLCCEPDMLALCNGDNIFPAQCVVQAADFPSLNLPKDKGQRAACNCRLSTDIGSYRTQPCSHGCLYCYAQ</sequence>
<reference evidence="1 2" key="1">
    <citation type="submission" date="2022-11" db="EMBL/GenBank/DDBJ databases">
        <title>Desulfobotulus tamanensis H1 sp. nov. - anaerobic, alkaliphilic, sulphate reducing bacterium isolated from terrestrial mud volcano.</title>
        <authorList>
            <person name="Frolova A."/>
            <person name="Merkel A.Y."/>
            <person name="Slobodkin A.I."/>
        </authorList>
    </citation>
    <scope>NUCLEOTIDE SEQUENCE [LARGE SCALE GENOMIC DNA]</scope>
    <source>
        <strain evidence="1 2">H1</strain>
    </source>
</reference>
<dbReference type="Pfam" id="PF08902">
    <property type="entry name" value="DUF1848"/>
    <property type="match status" value="1"/>
</dbReference>
<proteinExistence type="predicted"/>
<dbReference type="EMBL" id="JAPFPW010000003">
    <property type="protein sequence ID" value="MCW7753184.1"/>
    <property type="molecule type" value="Genomic_DNA"/>
</dbReference>
<evidence type="ECO:0000313" key="1">
    <source>
        <dbReference type="EMBL" id="MCW7753184.1"/>
    </source>
</evidence>
<keyword evidence="2" id="KW-1185">Reference proteome</keyword>
<gene>
    <name evidence="1" type="ORF">OOT00_04195</name>
</gene>
<accession>A0ABT3N6V5</accession>